<organism evidence="1 2">
    <name type="scientific">Mariprofundus ferrooxydans PV-1</name>
    <dbReference type="NCBI Taxonomy" id="314345"/>
    <lineage>
        <taxon>Bacteria</taxon>
        <taxon>Pseudomonadati</taxon>
        <taxon>Pseudomonadota</taxon>
        <taxon>Candidatius Mariprofundia</taxon>
        <taxon>Mariprofundales</taxon>
        <taxon>Mariprofundaceae</taxon>
        <taxon>Mariprofundus</taxon>
    </lineage>
</organism>
<accession>Q0EXM6</accession>
<gene>
    <name evidence="1" type="ORF">SPV1_03253</name>
</gene>
<protein>
    <recommendedName>
        <fullName evidence="3">Histidine kinase</fullName>
    </recommendedName>
</protein>
<dbReference type="AlphaFoldDB" id="Q0EXM6"/>
<dbReference type="HOGENOM" id="CLU_2974142_0_0_0"/>
<evidence type="ECO:0000313" key="2">
    <source>
        <dbReference type="Proteomes" id="UP000005297"/>
    </source>
</evidence>
<dbReference type="InterPro" id="IPR004358">
    <property type="entry name" value="Sig_transdc_His_kin-like_C"/>
</dbReference>
<dbReference type="InterPro" id="IPR036890">
    <property type="entry name" value="HATPase_C_sf"/>
</dbReference>
<comment type="caution">
    <text evidence="1">The sequence shown here is derived from an EMBL/GenBank/DDBJ whole genome shotgun (WGS) entry which is preliminary data.</text>
</comment>
<evidence type="ECO:0000313" key="1">
    <source>
        <dbReference type="EMBL" id="EAU54021.1"/>
    </source>
</evidence>
<dbReference type="InParanoid" id="Q0EXM6"/>
<dbReference type="Gene3D" id="3.30.565.10">
    <property type="entry name" value="Histidine kinase-like ATPase, C-terminal domain"/>
    <property type="match status" value="1"/>
</dbReference>
<reference evidence="1 2" key="1">
    <citation type="submission" date="2006-09" db="EMBL/GenBank/DDBJ databases">
        <authorList>
            <person name="Emerson D."/>
            <person name="Ferriera S."/>
            <person name="Johnson J."/>
            <person name="Kravitz S."/>
            <person name="Halpern A."/>
            <person name="Remington K."/>
            <person name="Beeson K."/>
            <person name="Tran B."/>
            <person name="Rogers Y.-H."/>
            <person name="Friedman R."/>
            <person name="Venter J.C."/>
        </authorList>
    </citation>
    <scope>NUCLEOTIDE SEQUENCE [LARGE SCALE GENOMIC DNA]</scope>
    <source>
        <strain evidence="1 2">PV-1</strain>
    </source>
</reference>
<dbReference type="GO" id="GO:0016772">
    <property type="term" value="F:transferase activity, transferring phosphorus-containing groups"/>
    <property type="evidence" value="ECO:0007669"/>
    <property type="project" value="InterPro"/>
</dbReference>
<sequence length="58" mass="6223">MVSVRLCRRAPVIELAVSDTGIGISAGAQSHIFERFIRIDSRDGQGTSVIVELPVEAV</sequence>
<dbReference type="PRINTS" id="PR00344">
    <property type="entry name" value="BCTRLSENSOR"/>
</dbReference>
<evidence type="ECO:0008006" key="3">
    <source>
        <dbReference type="Google" id="ProtNLM"/>
    </source>
</evidence>
<name>Q0EXM6_9PROT</name>
<proteinExistence type="predicted"/>
<dbReference type="EMBL" id="AATS01000013">
    <property type="protein sequence ID" value="EAU54021.1"/>
    <property type="molecule type" value="Genomic_DNA"/>
</dbReference>
<dbReference type="Proteomes" id="UP000005297">
    <property type="component" value="Unassembled WGS sequence"/>
</dbReference>
<keyword evidence="2" id="KW-1185">Reference proteome</keyword>
<dbReference type="SUPFAM" id="SSF55874">
    <property type="entry name" value="ATPase domain of HSP90 chaperone/DNA topoisomerase II/histidine kinase"/>
    <property type="match status" value="1"/>
</dbReference>